<dbReference type="AlphaFoldDB" id="A0A174D592"/>
<dbReference type="Gene3D" id="2.30.110.10">
    <property type="entry name" value="Electron Transport, Fmn-binding Protein, Chain A"/>
    <property type="match status" value="1"/>
</dbReference>
<dbReference type="InterPro" id="IPR012349">
    <property type="entry name" value="Split_barrel_FMN-bd"/>
</dbReference>
<dbReference type="SUPFAM" id="SSF50475">
    <property type="entry name" value="FMN-binding split barrel"/>
    <property type="match status" value="1"/>
</dbReference>
<dbReference type="Proteomes" id="UP000095594">
    <property type="component" value="Unassembled WGS sequence"/>
</dbReference>
<sequence>MNEVIKFLNDNPVQYFSTVGLDGRPKVRPFQFMLEKEGKLYFCTNNEKDVYSQIQNNPYVEICTSTPNFAWIRLSGKAKFTKDLDIKKSIIEHSPLVKSLYQNAENPIFEAFYLEDAKATIADFSGNPPVTYML</sequence>
<name>A0A174D592_9CLOT</name>
<dbReference type="PANTHER" id="PTHR34818:SF1">
    <property type="entry name" value="PROTEIN BLI-3"/>
    <property type="match status" value="1"/>
</dbReference>
<feature type="domain" description="Pyridoxamine 5'-phosphate oxidase N-terminal" evidence="1">
    <location>
        <begin position="3"/>
        <end position="90"/>
    </location>
</feature>
<dbReference type="InterPro" id="IPR052917">
    <property type="entry name" value="Stress-Dev_Protein"/>
</dbReference>
<protein>
    <submittedName>
        <fullName evidence="2">Pyridoxamine 5'-phosphate oxidase-like FMN-binding protein</fullName>
    </submittedName>
</protein>
<dbReference type="PANTHER" id="PTHR34818">
    <property type="entry name" value="PROTEIN BLI-3"/>
    <property type="match status" value="1"/>
</dbReference>
<reference evidence="2 3" key="1">
    <citation type="submission" date="2015-09" db="EMBL/GenBank/DDBJ databases">
        <authorList>
            <consortium name="Pathogen Informatics"/>
        </authorList>
    </citation>
    <scope>NUCLEOTIDE SEQUENCE [LARGE SCALE GENOMIC DNA]</scope>
    <source>
        <strain evidence="2 3">2789STDY5834856</strain>
    </source>
</reference>
<accession>A0A174D592</accession>
<dbReference type="OrthoDB" id="9792542at2"/>
<evidence type="ECO:0000313" key="2">
    <source>
        <dbReference type="EMBL" id="CUO19056.1"/>
    </source>
</evidence>
<gene>
    <name evidence="2" type="ORF">ERS852471_01104</name>
</gene>
<evidence type="ECO:0000259" key="1">
    <source>
        <dbReference type="Pfam" id="PF01243"/>
    </source>
</evidence>
<dbReference type="Pfam" id="PF01243">
    <property type="entry name" value="PNPOx_N"/>
    <property type="match status" value="1"/>
</dbReference>
<organism evidence="2 3">
    <name type="scientific">Clostridium disporicum</name>
    <dbReference type="NCBI Taxonomy" id="84024"/>
    <lineage>
        <taxon>Bacteria</taxon>
        <taxon>Bacillati</taxon>
        <taxon>Bacillota</taxon>
        <taxon>Clostridia</taxon>
        <taxon>Eubacteriales</taxon>
        <taxon>Clostridiaceae</taxon>
        <taxon>Clostridium</taxon>
    </lineage>
</organism>
<dbReference type="InterPro" id="IPR011576">
    <property type="entry name" value="Pyridox_Oxase_N"/>
</dbReference>
<evidence type="ECO:0000313" key="3">
    <source>
        <dbReference type="Proteomes" id="UP000095594"/>
    </source>
</evidence>
<dbReference type="RefSeq" id="WP_055264624.1">
    <property type="nucleotide sequence ID" value="NZ_CABIXQ010000006.1"/>
</dbReference>
<proteinExistence type="predicted"/>
<dbReference type="EMBL" id="CYZX01000006">
    <property type="protein sequence ID" value="CUO19056.1"/>
    <property type="molecule type" value="Genomic_DNA"/>
</dbReference>